<dbReference type="CDD" id="cd00143">
    <property type="entry name" value="PP2Cc"/>
    <property type="match status" value="1"/>
</dbReference>
<evidence type="ECO:0000256" key="5">
    <source>
        <dbReference type="ARBA" id="ARBA00022801"/>
    </source>
</evidence>
<evidence type="ECO:0000313" key="12">
    <source>
        <dbReference type="EMBL" id="KAA0035845.1"/>
    </source>
</evidence>
<dbReference type="InterPro" id="IPR036457">
    <property type="entry name" value="PPM-type-like_dom_sf"/>
</dbReference>
<dbReference type="Proteomes" id="UP000321393">
    <property type="component" value="Unassembled WGS sequence"/>
</dbReference>
<reference evidence="12 13" key="1">
    <citation type="submission" date="2019-08" db="EMBL/GenBank/DDBJ databases">
        <title>Draft genome sequences of two oriental melons (Cucumis melo L. var makuwa).</title>
        <authorList>
            <person name="Kwon S.-Y."/>
        </authorList>
    </citation>
    <scope>NUCLEOTIDE SEQUENCE [LARGE SCALE GENOMIC DNA]</scope>
    <source>
        <strain evidence="13">cv. SW 3</strain>
        <tissue evidence="12">Leaf</tissue>
    </source>
</reference>
<organism evidence="12 13">
    <name type="scientific">Cucumis melo var. makuwa</name>
    <name type="common">Oriental melon</name>
    <dbReference type="NCBI Taxonomy" id="1194695"/>
    <lineage>
        <taxon>Eukaryota</taxon>
        <taxon>Viridiplantae</taxon>
        <taxon>Streptophyta</taxon>
        <taxon>Embryophyta</taxon>
        <taxon>Tracheophyta</taxon>
        <taxon>Spermatophyta</taxon>
        <taxon>Magnoliopsida</taxon>
        <taxon>eudicotyledons</taxon>
        <taxon>Gunneridae</taxon>
        <taxon>Pentapetalae</taxon>
        <taxon>rosids</taxon>
        <taxon>fabids</taxon>
        <taxon>Cucurbitales</taxon>
        <taxon>Cucurbitaceae</taxon>
        <taxon>Benincaseae</taxon>
        <taxon>Cucumis</taxon>
    </lineage>
</organism>
<dbReference type="EC" id="3.1.3.16" evidence="3"/>
<dbReference type="AlphaFoldDB" id="A0A5A7T304"/>
<evidence type="ECO:0000256" key="1">
    <source>
        <dbReference type="ARBA" id="ARBA00001936"/>
    </source>
</evidence>
<evidence type="ECO:0000313" key="13">
    <source>
        <dbReference type="Proteomes" id="UP000321393"/>
    </source>
</evidence>
<feature type="compositionally biased region" description="Low complexity" evidence="10">
    <location>
        <begin position="418"/>
        <end position="435"/>
    </location>
</feature>
<dbReference type="EMBL" id="SSTE01019881">
    <property type="protein sequence ID" value="KAA0035845.1"/>
    <property type="molecule type" value="Genomic_DNA"/>
</dbReference>
<evidence type="ECO:0000256" key="10">
    <source>
        <dbReference type="SAM" id="MobiDB-lite"/>
    </source>
</evidence>
<evidence type="ECO:0000256" key="6">
    <source>
        <dbReference type="ARBA" id="ARBA00022842"/>
    </source>
</evidence>
<evidence type="ECO:0000256" key="2">
    <source>
        <dbReference type="ARBA" id="ARBA00001946"/>
    </source>
</evidence>
<evidence type="ECO:0000256" key="4">
    <source>
        <dbReference type="ARBA" id="ARBA00022723"/>
    </source>
</evidence>
<dbReference type="OrthoDB" id="10264738at2759"/>
<feature type="region of interest" description="Disordered" evidence="10">
    <location>
        <begin position="32"/>
        <end position="65"/>
    </location>
</feature>
<feature type="compositionally biased region" description="Low complexity" evidence="10">
    <location>
        <begin position="32"/>
        <end position="43"/>
    </location>
</feature>
<dbReference type="GO" id="GO:0046872">
    <property type="term" value="F:metal ion binding"/>
    <property type="evidence" value="ECO:0007669"/>
    <property type="project" value="UniProtKB-KW"/>
</dbReference>
<dbReference type="PROSITE" id="PS51746">
    <property type="entry name" value="PPM_2"/>
    <property type="match status" value="1"/>
</dbReference>
<dbReference type="Pfam" id="PF00481">
    <property type="entry name" value="PP2C"/>
    <property type="match status" value="1"/>
</dbReference>
<evidence type="ECO:0000256" key="7">
    <source>
        <dbReference type="ARBA" id="ARBA00022912"/>
    </source>
</evidence>
<dbReference type="GO" id="GO:0004722">
    <property type="term" value="F:protein serine/threonine phosphatase activity"/>
    <property type="evidence" value="ECO:0007669"/>
    <property type="project" value="UniProtKB-EC"/>
</dbReference>
<protein>
    <recommendedName>
        <fullName evidence="3">protein-serine/threonine phosphatase</fullName>
        <ecNumber evidence="3">3.1.3.16</ecNumber>
    </recommendedName>
</protein>
<evidence type="ECO:0000256" key="3">
    <source>
        <dbReference type="ARBA" id="ARBA00013081"/>
    </source>
</evidence>
<dbReference type="PANTHER" id="PTHR47992">
    <property type="entry name" value="PROTEIN PHOSPHATASE"/>
    <property type="match status" value="1"/>
</dbReference>
<evidence type="ECO:0000256" key="8">
    <source>
        <dbReference type="ARBA" id="ARBA00023211"/>
    </source>
</evidence>
<comment type="cofactor">
    <cofactor evidence="2">
        <name>Mg(2+)</name>
        <dbReference type="ChEBI" id="CHEBI:18420"/>
    </cofactor>
</comment>
<keyword evidence="5 9" id="KW-0378">Hydrolase</keyword>
<name>A0A5A7T304_CUCMM</name>
<proteinExistence type="inferred from homology"/>
<dbReference type="SMART" id="SM00332">
    <property type="entry name" value="PP2Cc"/>
    <property type="match status" value="1"/>
</dbReference>
<comment type="cofactor">
    <cofactor evidence="1">
        <name>Mn(2+)</name>
        <dbReference type="ChEBI" id="CHEBI:29035"/>
    </cofactor>
</comment>
<keyword evidence="4" id="KW-0479">Metal-binding</keyword>
<feature type="region of interest" description="Disordered" evidence="10">
    <location>
        <begin position="322"/>
        <end position="460"/>
    </location>
</feature>
<gene>
    <name evidence="12" type="ORF">E6C27_scaffold56G00070</name>
</gene>
<feature type="domain" description="PPM-type phosphatase" evidence="11">
    <location>
        <begin position="102"/>
        <end position="392"/>
    </location>
</feature>
<dbReference type="Gene3D" id="3.60.40.10">
    <property type="entry name" value="PPM-type phosphatase domain"/>
    <property type="match status" value="1"/>
</dbReference>
<dbReference type="InterPro" id="IPR015655">
    <property type="entry name" value="PP2C"/>
</dbReference>
<accession>A0A5A7T304</accession>
<comment type="similarity">
    <text evidence="9">Belongs to the PP2C family.</text>
</comment>
<dbReference type="InterPro" id="IPR000222">
    <property type="entry name" value="PP2C_BS"/>
</dbReference>
<dbReference type="PROSITE" id="PS01032">
    <property type="entry name" value="PPM_1"/>
    <property type="match status" value="1"/>
</dbReference>
<sequence length="628" mass="69007">MCAVAATTTTMTPIFSSPKIASLLCKSSSLNSSTSSSSPRSLSTPMNLHVSASSSPSPSSVSHVDTVLKRKRPARIHVPHSMPSIGFGILETPEVMEEEGEGYSVYCKRGRRRISAMEDRFSVSVGIQGDSRQAFFGVFDGHGGAKVAEIAAKRLSENVIDQVWRRTESEVEEAIKDGYLMTDREVSEEGGGACCVTALIRNGNLAVSNVGDCRAVLSRNGRAEALTSDHRAGREDERNRIEKSGGYVDCCGGGWRVQGTLAVSRAMGDEHLKQWVISEPESRVMKIEDDCRFLILASDGLWDKPPSILLCSAAQPSRNRNRAVAELPAAPGESSKPICAAERPSEQPSLARRSRVEAASARPQPTRQPAESRRFDPTQAQPKRQSVAVAERSRGSRTTNSRRAARNPEAEASRARPSRVSPVASRAASPPVASRAAREIPVPSRAASAQAEPVLSSSSRAARTKLAPSTYILRGISSVGARALQPPSRDFVAWKAYCLAVRTRQVDLQIYFGYDECRDGECRNDLCDMLYADAMCMYTAIRSSMDIDMTRVTRRGPRIPTVLGVPRAPKTRVTFLRERMIARVRERARDWVEDEARARASWRATRSETEEGHRDYRFRLFLISDFSI</sequence>
<evidence type="ECO:0000259" key="11">
    <source>
        <dbReference type="PROSITE" id="PS51746"/>
    </source>
</evidence>
<comment type="caution">
    <text evidence="12">The sequence shown here is derived from an EMBL/GenBank/DDBJ whole genome shotgun (WGS) entry which is preliminary data.</text>
</comment>
<keyword evidence="7 9" id="KW-0904">Protein phosphatase</keyword>
<evidence type="ECO:0000256" key="9">
    <source>
        <dbReference type="RuleBase" id="RU003465"/>
    </source>
</evidence>
<feature type="compositionally biased region" description="Low complexity" evidence="10">
    <location>
        <begin position="50"/>
        <end position="62"/>
    </location>
</feature>
<keyword evidence="8" id="KW-0464">Manganese</keyword>
<keyword evidence="6" id="KW-0460">Magnesium</keyword>
<dbReference type="InterPro" id="IPR001932">
    <property type="entry name" value="PPM-type_phosphatase-like_dom"/>
</dbReference>
<dbReference type="SUPFAM" id="SSF81606">
    <property type="entry name" value="PP2C-like"/>
    <property type="match status" value="1"/>
</dbReference>